<dbReference type="AlphaFoldDB" id="A0AAN8XR49"/>
<keyword evidence="3" id="KW-1185">Reference proteome</keyword>
<dbReference type="Proteomes" id="UP001381693">
    <property type="component" value="Unassembled WGS sequence"/>
</dbReference>
<accession>A0AAN8XR49</accession>
<evidence type="ECO:0008006" key="4">
    <source>
        <dbReference type="Google" id="ProtNLM"/>
    </source>
</evidence>
<evidence type="ECO:0000313" key="2">
    <source>
        <dbReference type="EMBL" id="KAK7084209.1"/>
    </source>
</evidence>
<evidence type="ECO:0000256" key="1">
    <source>
        <dbReference type="SAM" id="MobiDB-lite"/>
    </source>
</evidence>
<reference evidence="2 3" key="1">
    <citation type="submission" date="2023-11" db="EMBL/GenBank/DDBJ databases">
        <title>Halocaridina rubra genome assembly.</title>
        <authorList>
            <person name="Smith C."/>
        </authorList>
    </citation>
    <scope>NUCLEOTIDE SEQUENCE [LARGE SCALE GENOMIC DNA]</scope>
    <source>
        <strain evidence="2">EP-1</strain>
        <tissue evidence="2">Whole</tissue>
    </source>
</reference>
<dbReference type="SUPFAM" id="SSF52540">
    <property type="entry name" value="P-loop containing nucleoside triphosphate hydrolases"/>
    <property type="match status" value="1"/>
</dbReference>
<sequence>MARRRKSVFTLLLLCLGSLFIIIVLINVRDLKDPKIESGTSSATGQTKNEERDLNPEWRNTSKPTYAKVSFNSRHSEPISRTLSQNESSITNHRSKKNSILSKSSILILSSVARSGTGFLGELLAALEHSFYIQEPVRAWKRGPQRKEFVQEELIKSFRCQISARFLQEEHNNVSVPQPYKSGQSKQPMTRELQNACEREPSIIIKNTRIRLGWTKRLLDLEDLNLKVLHIVRDPRGSLKSMDLLHWNVSIRDMCQRLTTVS</sequence>
<dbReference type="InterPro" id="IPR051135">
    <property type="entry name" value="Gal/GlcNAc/GalNAc_ST"/>
</dbReference>
<dbReference type="EMBL" id="JAXCGZ010002207">
    <property type="protein sequence ID" value="KAK7084209.1"/>
    <property type="molecule type" value="Genomic_DNA"/>
</dbReference>
<dbReference type="GO" id="GO:0001517">
    <property type="term" value="F:N-acetylglucosamine 6-O-sulfotransferase activity"/>
    <property type="evidence" value="ECO:0007669"/>
    <property type="project" value="TreeGrafter"/>
</dbReference>
<dbReference type="PANTHER" id="PTHR10704:SF44">
    <property type="entry name" value="LD35051P-RELATED"/>
    <property type="match status" value="1"/>
</dbReference>
<dbReference type="GO" id="GO:0006790">
    <property type="term" value="P:sulfur compound metabolic process"/>
    <property type="evidence" value="ECO:0007669"/>
    <property type="project" value="TreeGrafter"/>
</dbReference>
<dbReference type="Gene3D" id="3.40.50.300">
    <property type="entry name" value="P-loop containing nucleotide triphosphate hydrolases"/>
    <property type="match status" value="1"/>
</dbReference>
<feature type="region of interest" description="Disordered" evidence="1">
    <location>
        <begin position="36"/>
        <end position="62"/>
    </location>
</feature>
<name>A0AAN8XR49_HALRR</name>
<feature type="compositionally biased region" description="Polar residues" evidence="1">
    <location>
        <begin position="38"/>
        <end position="47"/>
    </location>
</feature>
<organism evidence="2 3">
    <name type="scientific">Halocaridina rubra</name>
    <name type="common">Hawaiian red shrimp</name>
    <dbReference type="NCBI Taxonomy" id="373956"/>
    <lineage>
        <taxon>Eukaryota</taxon>
        <taxon>Metazoa</taxon>
        <taxon>Ecdysozoa</taxon>
        <taxon>Arthropoda</taxon>
        <taxon>Crustacea</taxon>
        <taxon>Multicrustacea</taxon>
        <taxon>Malacostraca</taxon>
        <taxon>Eumalacostraca</taxon>
        <taxon>Eucarida</taxon>
        <taxon>Decapoda</taxon>
        <taxon>Pleocyemata</taxon>
        <taxon>Caridea</taxon>
        <taxon>Atyoidea</taxon>
        <taxon>Atyidae</taxon>
        <taxon>Halocaridina</taxon>
    </lineage>
</organism>
<gene>
    <name evidence="2" type="ORF">SK128_014035</name>
</gene>
<proteinExistence type="predicted"/>
<comment type="caution">
    <text evidence="2">The sequence shown here is derived from an EMBL/GenBank/DDBJ whole genome shotgun (WGS) entry which is preliminary data.</text>
</comment>
<evidence type="ECO:0000313" key="3">
    <source>
        <dbReference type="Proteomes" id="UP001381693"/>
    </source>
</evidence>
<dbReference type="PANTHER" id="PTHR10704">
    <property type="entry name" value="CARBOHYDRATE SULFOTRANSFERASE"/>
    <property type="match status" value="1"/>
</dbReference>
<dbReference type="GO" id="GO:0006044">
    <property type="term" value="P:N-acetylglucosamine metabolic process"/>
    <property type="evidence" value="ECO:0007669"/>
    <property type="project" value="TreeGrafter"/>
</dbReference>
<protein>
    <recommendedName>
        <fullName evidence="4">Sulfotransferase</fullName>
    </recommendedName>
</protein>
<dbReference type="InterPro" id="IPR027417">
    <property type="entry name" value="P-loop_NTPase"/>
</dbReference>